<evidence type="ECO:0000256" key="8">
    <source>
        <dbReference type="ARBA" id="ARBA00022573"/>
    </source>
</evidence>
<evidence type="ECO:0000256" key="11">
    <source>
        <dbReference type="ARBA" id="ARBA00022842"/>
    </source>
</evidence>
<keyword evidence="12 19" id="KW-1133">Transmembrane helix</keyword>
<comment type="similarity">
    <text evidence="4 19">Belongs to the CobS family.</text>
</comment>
<dbReference type="InterPro" id="IPR003805">
    <property type="entry name" value="CobS"/>
</dbReference>
<dbReference type="PANTHER" id="PTHR34148">
    <property type="entry name" value="ADENOSYLCOBINAMIDE-GDP RIBAZOLETRANSFERASE"/>
    <property type="match status" value="1"/>
</dbReference>
<evidence type="ECO:0000256" key="7">
    <source>
        <dbReference type="ARBA" id="ARBA00022475"/>
    </source>
</evidence>
<evidence type="ECO:0000256" key="5">
    <source>
        <dbReference type="ARBA" id="ARBA00013200"/>
    </source>
</evidence>
<dbReference type="GO" id="GO:0051073">
    <property type="term" value="F:adenosylcobinamide-GDP ribazoletransferase activity"/>
    <property type="evidence" value="ECO:0007669"/>
    <property type="project" value="UniProtKB-UniRule"/>
</dbReference>
<evidence type="ECO:0000256" key="13">
    <source>
        <dbReference type="ARBA" id="ARBA00023136"/>
    </source>
</evidence>
<gene>
    <name evidence="19" type="primary">cobS</name>
    <name evidence="20" type="ORF">C6V83_13015</name>
</gene>
<feature type="transmembrane region" description="Helical" evidence="19">
    <location>
        <begin position="116"/>
        <end position="138"/>
    </location>
</feature>
<evidence type="ECO:0000256" key="6">
    <source>
        <dbReference type="ARBA" id="ARBA00015850"/>
    </source>
</evidence>
<comment type="pathway">
    <text evidence="3 19">Cofactor biosynthesis; adenosylcobalamin biosynthesis; adenosylcobalamin from cob(II)yrinate a,c-diamide: step 7/7.</text>
</comment>
<dbReference type="Proteomes" id="UP000239814">
    <property type="component" value="Chromosome"/>
</dbReference>
<evidence type="ECO:0000313" key="21">
    <source>
        <dbReference type="Proteomes" id="UP000239814"/>
    </source>
</evidence>
<feature type="transmembrane region" description="Helical" evidence="19">
    <location>
        <begin position="39"/>
        <end position="60"/>
    </location>
</feature>
<comment type="subcellular location">
    <subcellularLocation>
        <location evidence="2 19">Cell membrane</location>
        <topology evidence="2 19">Multi-pass membrane protein</topology>
    </subcellularLocation>
</comment>
<evidence type="ECO:0000256" key="12">
    <source>
        <dbReference type="ARBA" id="ARBA00022989"/>
    </source>
</evidence>
<feature type="transmembrane region" description="Helical" evidence="19">
    <location>
        <begin position="66"/>
        <end position="82"/>
    </location>
</feature>
<keyword evidence="13 19" id="KW-0472">Membrane</keyword>
<evidence type="ECO:0000256" key="19">
    <source>
        <dbReference type="HAMAP-Rule" id="MF_00719"/>
    </source>
</evidence>
<evidence type="ECO:0000256" key="9">
    <source>
        <dbReference type="ARBA" id="ARBA00022679"/>
    </source>
</evidence>
<feature type="transmembrane region" description="Helical" evidence="19">
    <location>
        <begin position="144"/>
        <end position="162"/>
    </location>
</feature>
<keyword evidence="7 19" id="KW-1003">Cell membrane</keyword>
<evidence type="ECO:0000256" key="2">
    <source>
        <dbReference type="ARBA" id="ARBA00004651"/>
    </source>
</evidence>
<evidence type="ECO:0000313" key="20">
    <source>
        <dbReference type="EMBL" id="AVM01040.1"/>
    </source>
</evidence>
<keyword evidence="8 19" id="KW-0169">Cobalamin biosynthesis</keyword>
<dbReference type="OrthoDB" id="9794223at2"/>
<proteinExistence type="inferred from homology"/>
<evidence type="ECO:0000256" key="16">
    <source>
        <dbReference type="ARBA" id="ARBA00032853"/>
    </source>
</evidence>
<evidence type="ECO:0000256" key="14">
    <source>
        <dbReference type="ARBA" id="ARBA00025228"/>
    </source>
</evidence>
<comment type="catalytic activity">
    <reaction evidence="18 19">
        <text>alpha-ribazole 5'-phosphate + adenosylcob(III)inamide-GDP = adenosylcob(III)alamin 5'-phosphate + GMP + H(+)</text>
        <dbReference type="Rhea" id="RHEA:23560"/>
        <dbReference type="ChEBI" id="CHEBI:15378"/>
        <dbReference type="ChEBI" id="CHEBI:57918"/>
        <dbReference type="ChEBI" id="CHEBI:58115"/>
        <dbReference type="ChEBI" id="CHEBI:60487"/>
        <dbReference type="ChEBI" id="CHEBI:60493"/>
        <dbReference type="EC" id="2.7.8.26"/>
    </reaction>
</comment>
<reference evidence="20 21" key="1">
    <citation type="submission" date="2018-03" db="EMBL/GenBank/DDBJ databases">
        <title>Characteristics and genome of n-alkane degrading marine bacteria Gordonia iterans isolated from crude oil contaminated in Tae-an, South Korea.</title>
        <authorList>
            <person name="Lee S.-S."/>
            <person name="Kim H."/>
        </authorList>
    </citation>
    <scope>NUCLEOTIDE SEQUENCE [LARGE SCALE GENOMIC DNA]</scope>
    <source>
        <strain evidence="20 21">Co17</strain>
    </source>
</reference>
<dbReference type="Pfam" id="PF02654">
    <property type="entry name" value="CobS"/>
    <property type="match status" value="1"/>
</dbReference>
<sequence>MTSGDGPRTGALHLAASWLTVVPVPQPRSAPDARDGTRVIAVVPVLGLIIGTLTAAISFGFGFTELPHLVTGALCVAFLALISRGMHLDGLADTADGLGCYGAPERVRAVMRSGDVGPFGAATLALALLLQAAAIGALAGDHRWFAIAFAVFLGRIAVVVACRRGLPSANPDGFGALVAGTARTSVVVWLLFAAAAAGGAGWLDPPAAEFSGSAAVRAVVAVAAVAAFATVFTRHCARRIGGVSGDVLGATLELSTTLALVLLLL</sequence>
<comment type="catalytic activity">
    <reaction evidence="17 19">
        <text>alpha-ribazole + adenosylcob(III)inamide-GDP = adenosylcob(III)alamin + GMP + H(+)</text>
        <dbReference type="Rhea" id="RHEA:16049"/>
        <dbReference type="ChEBI" id="CHEBI:10329"/>
        <dbReference type="ChEBI" id="CHEBI:15378"/>
        <dbReference type="ChEBI" id="CHEBI:18408"/>
        <dbReference type="ChEBI" id="CHEBI:58115"/>
        <dbReference type="ChEBI" id="CHEBI:60487"/>
        <dbReference type="EC" id="2.7.8.26"/>
    </reaction>
</comment>
<evidence type="ECO:0000256" key="15">
    <source>
        <dbReference type="ARBA" id="ARBA00032605"/>
    </source>
</evidence>
<comment type="cofactor">
    <cofactor evidence="1 19">
        <name>Mg(2+)</name>
        <dbReference type="ChEBI" id="CHEBI:18420"/>
    </cofactor>
</comment>
<comment type="function">
    <text evidence="14 19">Joins adenosylcobinamide-GDP and alpha-ribazole to generate adenosylcobalamin (Ado-cobalamin). Also synthesizes adenosylcobalamin 5'-phosphate from adenosylcobinamide-GDP and alpha-ribazole 5'-phosphate.</text>
</comment>
<feature type="transmembrane region" description="Helical" evidence="19">
    <location>
        <begin position="214"/>
        <end position="233"/>
    </location>
</feature>
<dbReference type="GO" id="GO:0009236">
    <property type="term" value="P:cobalamin biosynthetic process"/>
    <property type="evidence" value="ECO:0007669"/>
    <property type="project" value="UniProtKB-UniRule"/>
</dbReference>
<dbReference type="UniPathway" id="UPA00148">
    <property type="reaction ID" value="UER00238"/>
</dbReference>
<dbReference type="EMBL" id="CP027433">
    <property type="protein sequence ID" value="AVM01040.1"/>
    <property type="molecule type" value="Genomic_DNA"/>
</dbReference>
<organism evidence="20 21">
    <name type="scientific">Gordonia iterans</name>
    <dbReference type="NCBI Taxonomy" id="1004901"/>
    <lineage>
        <taxon>Bacteria</taxon>
        <taxon>Bacillati</taxon>
        <taxon>Actinomycetota</taxon>
        <taxon>Actinomycetes</taxon>
        <taxon>Mycobacteriales</taxon>
        <taxon>Gordoniaceae</taxon>
        <taxon>Gordonia</taxon>
    </lineage>
</organism>
<dbReference type="GO" id="GO:0005886">
    <property type="term" value="C:plasma membrane"/>
    <property type="evidence" value="ECO:0007669"/>
    <property type="project" value="UniProtKB-SubCell"/>
</dbReference>
<keyword evidence="9 19" id="KW-0808">Transferase</keyword>
<dbReference type="HAMAP" id="MF_00719">
    <property type="entry name" value="CobS"/>
    <property type="match status" value="1"/>
</dbReference>
<dbReference type="AlphaFoldDB" id="A0A2S0KH86"/>
<evidence type="ECO:0000256" key="10">
    <source>
        <dbReference type="ARBA" id="ARBA00022692"/>
    </source>
</evidence>
<evidence type="ECO:0000256" key="18">
    <source>
        <dbReference type="ARBA" id="ARBA00049504"/>
    </source>
</evidence>
<dbReference type="KEGG" id="git:C6V83_13015"/>
<evidence type="ECO:0000256" key="4">
    <source>
        <dbReference type="ARBA" id="ARBA00010561"/>
    </source>
</evidence>
<feature type="transmembrane region" description="Helical" evidence="19">
    <location>
        <begin position="174"/>
        <end position="202"/>
    </location>
</feature>
<keyword evidence="21" id="KW-1185">Reference proteome</keyword>
<dbReference type="RefSeq" id="WP_105942753.1">
    <property type="nucleotide sequence ID" value="NZ_CP027433.1"/>
</dbReference>
<dbReference type="PANTHER" id="PTHR34148:SF1">
    <property type="entry name" value="ADENOSYLCOBINAMIDE-GDP RIBAZOLETRANSFERASE"/>
    <property type="match status" value="1"/>
</dbReference>
<name>A0A2S0KH86_9ACTN</name>
<keyword evidence="11 19" id="KW-0460">Magnesium</keyword>
<evidence type="ECO:0000256" key="17">
    <source>
        <dbReference type="ARBA" id="ARBA00048623"/>
    </source>
</evidence>
<dbReference type="GO" id="GO:0008818">
    <property type="term" value="F:cobalamin 5'-phosphate synthase activity"/>
    <property type="evidence" value="ECO:0007669"/>
    <property type="project" value="UniProtKB-UniRule"/>
</dbReference>
<evidence type="ECO:0000256" key="3">
    <source>
        <dbReference type="ARBA" id="ARBA00004663"/>
    </source>
</evidence>
<protein>
    <recommendedName>
        <fullName evidence="6 19">Adenosylcobinamide-GDP ribazoletransferase</fullName>
        <ecNumber evidence="5 19">2.7.8.26</ecNumber>
    </recommendedName>
    <alternativeName>
        <fullName evidence="16 19">Cobalamin synthase</fullName>
    </alternativeName>
    <alternativeName>
        <fullName evidence="15 19">Cobalamin-5'-phosphate synthase</fullName>
    </alternativeName>
</protein>
<dbReference type="EC" id="2.7.8.26" evidence="5 19"/>
<accession>A0A2S0KH86</accession>
<keyword evidence="10 19" id="KW-0812">Transmembrane</keyword>
<evidence type="ECO:0000256" key="1">
    <source>
        <dbReference type="ARBA" id="ARBA00001946"/>
    </source>
</evidence>